<keyword evidence="3" id="KW-1185">Reference proteome</keyword>
<evidence type="ECO:0000313" key="3">
    <source>
        <dbReference type="Proteomes" id="UP000292082"/>
    </source>
</evidence>
<feature type="region of interest" description="Disordered" evidence="1">
    <location>
        <begin position="1"/>
        <end position="147"/>
    </location>
</feature>
<evidence type="ECO:0000256" key="1">
    <source>
        <dbReference type="SAM" id="MobiDB-lite"/>
    </source>
</evidence>
<gene>
    <name evidence="2" type="ORF">BD310DRAFT_284297</name>
</gene>
<feature type="compositionally biased region" description="Basic and acidic residues" evidence="1">
    <location>
        <begin position="85"/>
        <end position="98"/>
    </location>
</feature>
<protein>
    <submittedName>
        <fullName evidence="2">Uncharacterized protein</fullName>
    </submittedName>
</protein>
<feature type="compositionally biased region" description="Low complexity" evidence="1">
    <location>
        <begin position="61"/>
        <end position="73"/>
    </location>
</feature>
<reference evidence="2 3" key="1">
    <citation type="submission" date="2019-01" db="EMBL/GenBank/DDBJ databases">
        <title>Draft genome sequences of three monokaryotic isolates of the white-rot basidiomycete fungus Dichomitus squalens.</title>
        <authorList>
            <consortium name="DOE Joint Genome Institute"/>
            <person name="Lopez S.C."/>
            <person name="Andreopoulos B."/>
            <person name="Pangilinan J."/>
            <person name="Lipzen A."/>
            <person name="Riley R."/>
            <person name="Ahrendt S."/>
            <person name="Ng V."/>
            <person name="Barry K."/>
            <person name="Daum C."/>
            <person name="Grigoriev I.V."/>
            <person name="Hilden K.S."/>
            <person name="Makela M.R."/>
            <person name="de Vries R.P."/>
        </authorList>
    </citation>
    <scope>NUCLEOTIDE SEQUENCE [LARGE SCALE GENOMIC DNA]</scope>
    <source>
        <strain evidence="2 3">CBS 464.89</strain>
    </source>
</reference>
<dbReference type="STRING" id="114155.A0A4Q9QAZ0"/>
<sequence length="160" mass="17423">MAQDGQPDSPPDTPGSRPTITTSPTSDRSSTSAAETVSDSKGDVAKRVMEKTSDKLGRNMPLLSQSQPSLPQSSHRRILSLSRGKGKERQAQEEHESTSRSQQLDTSPSSPPLPSRKQHRVQGATGDDESPFITPTSPSLDPTRPENLIFRGFRSVRVFN</sequence>
<evidence type="ECO:0000313" key="2">
    <source>
        <dbReference type="EMBL" id="TBU64755.1"/>
    </source>
</evidence>
<proteinExistence type="predicted"/>
<name>A0A4Q9QAZ0_9APHY</name>
<organism evidence="2 3">
    <name type="scientific">Dichomitus squalens</name>
    <dbReference type="NCBI Taxonomy" id="114155"/>
    <lineage>
        <taxon>Eukaryota</taxon>
        <taxon>Fungi</taxon>
        <taxon>Dikarya</taxon>
        <taxon>Basidiomycota</taxon>
        <taxon>Agaricomycotina</taxon>
        <taxon>Agaricomycetes</taxon>
        <taxon>Polyporales</taxon>
        <taxon>Polyporaceae</taxon>
        <taxon>Dichomitus</taxon>
    </lineage>
</organism>
<dbReference type="Proteomes" id="UP000292082">
    <property type="component" value="Unassembled WGS sequence"/>
</dbReference>
<feature type="compositionally biased region" description="Basic and acidic residues" evidence="1">
    <location>
        <begin position="38"/>
        <end position="57"/>
    </location>
</feature>
<accession>A0A4Q9QAZ0</accession>
<dbReference type="EMBL" id="ML145085">
    <property type="protein sequence ID" value="TBU64755.1"/>
    <property type="molecule type" value="Genomic_DNA"/>
</dbReference>
<dbReference type="AlphaFoldDB" id="A0A4Q9QAZ0"/>
<feature type="compositionally biased region" description="Low complexity" evidence="1">
    <location>
        <begin position="14"/>
        <end position="32"/>
    </location>
</feature>